<evidence type="ECO:0000259" key="3">
    <source>
        <dbReference type="Pfam" id="PF25917"/>
    </source>
</evidence>
<dbReference type="AlphaFoldDB" id="A0A317KUN1"/>
<dbReference type="Proteomes" id="UP000245624">
    <property type="component" value="Unassembled WGS sequence"/>
</dbReference>
<dbReference type="Pfam" id="PF25917">
    <property type="entry name" value="BSH_RND"/>
    <property type="match status" value="1"/>
</dbReference>
<dbReference type="Gene3D" id="2.40.30.170">
    <property type="match status" value="1"/>
</dbReference>
<accession>A0A317KUN1</accession>
<dbReference type="Gene3D" id="2.40.420.20">
    <property type="match status" value="1"/>
</dbReference>
<proteinExistence type="inferred from homology"/>
<dbReference type="PANTHER" id="PTHR30469">
    <property type="entry name" value="MULTIDRUG RESISTANCE PROTEIN MDTA"/>
    <property type="match status" value="1"/>
</dbReference>
<evidence type="ECO:0000256" key="1">
    <source>
        <dbReference type="ARBA" id="ARBA00009477"/>
    </source>
</evidence>
<feature type="signal peptide" evidence="2">
    <location>
        <begin position="1"/>
        <end position="17"/>
    </location>
</feature>
<dbReference type="InterPro" id="IPR006143">
    <property type="entry name" value="RND_pump_MFP"/>
</dbReference>
<evidence type="ECO:0000313" key="6">
    <source>
        <dbReference type="Proteomes" id="UP000245624"/>
    </source>
</evidence>
<reference evidence="5 6" key="1">
    <citation type="submission" date="2018-05" db="EMBL/GenBank/DDBJ databases">
        <title>Genomic analysis of Gracilibacillus dipsosauri DD1 reveals novel features of a salt-tolerant amylase.</title>
        <authorList>
            <person name="Deutch C.E."/>
            <person name="Yang S."/>
        </authorList>
    </citation>
    <scope>NUCLEOTIDE SEQUENCE [LARGE SCALE GENOMIC DNA]</scope>
    <source>
        <strain evidence="5 6">DD1</strain>
    </source>
</reference>
<keyword evidence="2" id="KW-0732">Signal</keyword>
<dbReference type="GO" id="GO:1990281">
    <property type="term" value="C:efflux pump complex"/>
    <property type="evidence" value="ECO:0007669"/>
    <property type="project" value="TreeGrafter"/>
</dbReference>
<name>A0A317KUN1_9BACI</name>
<dbReference type="Gene3D" id="2.40.50.100">
    <property type="match status" value="1"/>
</dbReference>
<evidence type="ECO:0000259" key="4">
    <source>
        <dbReference type="Pfam" id="PF25989"/>
    </source>
</evidence>
<gene>
    <name evidence="5" type="ORF">DLJ74_16230</name>
</gene>
<dbReference type="OrthoDB" id="2456449at2"/>
<evidence type="ECO:0000256" key="2">
    <source>
        <dbReference type="SAM" id="SignalP"/>
    </source>
</evidence>
<protein>
    <submittedName>
        <fullName evidence="5">Efflux RND transporter periplasmic adaptor subunit</fullName>
    </submittedName>
</protein>
<sequence length="285" mass="30631">MKRILFMLILVMGVLVACSEDDKEEKETERVTPVELGEVTQGNLTMDRTFYGRTTPNQTTPIVPTVAGKLEELEVENGDQVEEGDRLALVTSPQGNIAIDAPMDGTITGLQTQEGGLVSNQEPFASIVDLEQLTVQLQVPDVQLDLFEEGNPVHVTLKAAEKEEHEATIEYVASTANEAGLFPIDLSFDNATTHYNAGVTAIVSLEETVVENALLIPTAALVEADDETFVYTVNDNTAKKVAVTVQATQSDLTAVKAELNKGDKVITSGQLTLADGSKISIIGEE</sequence>
<dbReference type="InterPro" id="IPR058637">
    <property type="entry name" value="YknX-like_C"/>
</dbReference>
<dbReference type="Pfam" id="PF25989">
    <property type="entry name" value="YknX_C"/>
    <property type="match status" value="1"/>
</dbReference>
<dbReference type="InterPro" id="IPR058625">
    <property type="entry name" value="MdtA-like_BSH"/>
</dbReference>
<dbReference type="NCBIfam" id="TIGR01730">
    <property type="entry name" value="RND_mfp"/>
    <property type="match status" value="1"/>
</dbReference>
<dbReference type="EMBL" id="QGTD01000018">
    <property type="protein sequence ID" value="PWU67125.1"/>
    <property type="molecule type" value="Genomic_DNA"/>
</dbReference>
<dbReference type="PANTHER" id="PTHR30469:SF38">
    <property type="entry name" value="HLYD FAMILY SECRETION PROTEIN"/>
    <property type="match status" value="1"/>
</dbReference>
<comment type="caution">
    <text evidence="5">The sequence shown here is derived from an EMBL/GenBank/DDBJ whole genome shotgun (WGS) entry which is preliminary data.</text>
</comment>
<comment type="similarity">
    <text evidence="1">Belongs to the membrane fusion protein (MFP) (TC 8.A.1) family.</text>
</comment>
<evidence type="ECO:0000313" key="5">
    <source>
        <dbReference type="EMBL" id="PWU67125.1"/>
    </source>
</evidence>
<keyword evidence="6" id="KW-1185">Reference proteome</keyword>
<dbReference type="PROSITE" id="PS51257">
    <property type="entry name" value="PROKAR_LIPOPROTEIN"/>
    <property type="match status" value="1"/>
</dbReference>
<organism evidence="5 6">
    <name type="scientific">Gracilibacillus dipsosauri</name>
    <dbReference type="NCBI Taxonomy" id="178340"/>
    <lineage>
        <taxon>Bacteria</taxon>
        <taxon>Bacillati</taxon>
        <taxon>Bacillota</taxon>
        <taxon>Bacilli</taxon>
        <taxon>Bacillales</taxon>
        <taxon>Bacillaceae</taxon>
        <taxon>Gracilibacillus</taxon>
    </lineage>
</organism>
<dbReference type="SUPFAM" id="SSF111369">
    <property type="entry name" value="HlyD-like secretion proteins"/>
    <property type="match status" value="1"/>
</dbReference>
<feature type="chain" id="PRO_5039428549" evidence="2">
    <location>
        <begin position="18"/>
        <end position="285"/>
    </location>
</feature>
<feature type="domain" description="YknX-like C-terminal permuted SH3-like" evidence="4">
    <location>
        <begin position="214"/>
        <end position="280"/>
    </location>
</feature>
<dbReference type="GO" id="GO:0015562">
    <property type="term" value="F:efflux transmembrane transporter activity"/>
    <property type="evidence" value="ECO:0007669"/>
    <property type="project" value="TreeGrafter"/>
</dbReference>
<feature type="domain" description="Multidrug resistance protein MdtA-like barrel-sandwich hybrid" evidence="3">
    <location>
        <begin position="62"/>
        <end position="128"/>
    </location>
</feature>
<dbReference type="RefSeq" id="WP_109985232.1">
    <property type="nucleotide sequence ID" value="NZ_QGTD01000018.1"/>
</dbReference>